<dbReference type="Proteomes" id="UP001612928">
    <property type="component" value="Unassembled WGS sequence"/>
</dbReference>
<evidence type="ECO:0000313" key="1">
    <source>
        <dbReference type="EMBL" id="MFI7438493.1"/>
    </source>
</evidence>
<accession>A0ABW7ZWG4</accession>
<evidence type="ECO:0000313" key="2">
    <source>
        <dbReference type="Proteomes" id="UP001612928"/>
    </source>
</evidence>
<proteinExistence type="predicted"/>
<keyword evidence="2" id="KW-1185">Reference proteome</keyword>
<sequence length="82" mass="8664">MGMSKQMTFALGCAIVLSAVIPGAAGYLSARLEAVETAERNLRAVEARLTARMVREDIRPVSFPAPCVGGPASIADRPHSPR</sequence>
<dbReference type="EMBL" id="JBITMB010000001">
    <property type="protein sequence ID" value="MFI7438493.1"/>
    <property type="molecule type" value="Genomic_DNA"/>
</dbReference>
<protein>
    <submittedName>
        <fullName evidence="1">Uncharacterized protein</fullName>
    </submittedName>
</protein>
<organism evidence="1 2">
    <name type="scientific">Nonomuraea indica</name>
    <dbReference type="NCBI Taxonomy" id="1581193"/>
    <lineage>
        <taxon>Bacteria</taxon>
        <taxon>Bacillati</taxon>
        <taxon>Actinomycetota</taxon>
        <taxon>Actinomycetes</taxon>
        <taxon>Streptosporangiales</taxon>
        <taxon>Streptosporangiaceae</taxon>
        <taxon>Nonomuraea</taxon>
    </lineage>
</organism>
<gene>
    <name evidence="1" type="ORF">ACIBP5_00835</name>
</gene>
<dbReference type="RefSeq" id="WP_101786465.1">
    <property type="nucleotide sequence ID" value="NZ_JBITMB010000001.1"/>
</dbReference>
<reference evidence="1 2" key="1">
    <citation type="submission" date="2024-10" db="EMBL/GenBank/DDBJ databases">
        <title>The Natural Products Discovery Center: Release of the First 8490 Sequenced Strains for Exploring Actinobacteria Biosynthetic Diversity.</title>
        <authorList>
            <person name="Kalkreuter E."/>
            <person name="Kautsar S.A."/>
            <person name="Yang D."/>
            <person name="Bader C.D."/>
            <person name="Teijaro C.N."/>
            <person name="Fluegel L."/>
            <person name="Davis C.M."/>
            <person name="Simpson J.R."/>
            <person name="Lauterbach L."/>
            <person name="Steele A.D."/>
            <person name="Gui C."/>
            <person name="Meng S."/>
            <person name="Li G."/>
            <person name="Viehrig K."/>
            <person name="Ye F."/>
            <person name="Su P."/>
            <person name="Kiefer A.F."/>
            <person name="Nichols A."/>
            <person name="Cepeda A.J."/>
            <person name="Yan W."/>
            <person name="Fan B."/>
            <person name="Jiang Y."/>
            <person name="Adhikari A."/>
            <person name="Zheng C.-J."/>
            <person name="Schuster L."/>
            <person name="Cowan T.M."/>
            <person name="Smanski M.J."/>
            <person name="Chevrette M.G."/>
            <person name="De Carvalho L.P.S."/>
            <person name="Shen B."/>
        </authorList>
    </citation>
    <scope>NUCLEOTIDE SEQUENCE [LARGE SCALE GENOMIC DNA]</scope>
    <source>
        <strain evidence="1 2">NPDC049503</strain>
    </source>
</reference>
<comment type="caution">
    <text evidence="1">The sequence shown here is derived from an EMBL/GenBank/DDBJ whole genome shotgun (WGS) entry which is preliminary data.</text>
</comment>
<name>A0ABW7ZWG4_9ACTN</name>